<evidence type="ECO:0000256" key="4">
    <source>
        <dbReference type="ARBA" id="ARBA00022692"/>
    </source>
</evidence>
<evidence type="ECO:0000256" key="8">
    <source>
        <dbReference type="SAM" id="Phobius"/>
    </source>
</evidence>
<gene>
    <name evidence="10" type="primary">LOC108674510</name>
</gene>
<evidence type="ECO:0000256" key="5">
    <source>
        <dbReference type="ARBA" id="ARBA00022824"/>
    </source>
</evidence>
<accession>A0A979FX17</accession>
<evidence type="ECO:0000256" key="3">
    <source>
        <dbReference type="ARBA" id="ARBA00015033"/>
    </source>
</evidence>
<evidence type="ECO:0000313" key="10">
    <source>
        <dbReference type="RefSeq" id="XP_047740564.1"/>
    </source>
</evidence>
<dbReference type="PANTHER" id="PTHR13505">
    <property type="entry name" value="TRANSMEMBRANE PROTEIN 208"/>
    <property type="match status" value="1"/>
</dbReference>
<evidence type="ECO:0000313" key="9">
    <source>
        <dbReference type="Proteomes" id="UP000694843"/>
    </source>
</evidence>
<proteinExistence type="inferred from homology"/>
<dbReference type="OMA" id="WFFAQPE"/>
<keyword evidence="7 8" id="KW-0472">Membrane</keyword>
<comment type="subcellular location">
    <subcellularLocation>
        <location evidence="1">Endoplasmic reticulum membrane</location>
        <topology evidence="1">Multi-pass membrane protein</topology>
    </subcellularLocation>
</comment>
<keyword evidence="9" id="KW-1185">Reference proteome</keyword>
<dbReference type="GO" id="GO:0005789">
    <property type="term" value="C:endoplasmic reticulum membrane"/>
    <property type="evidence" value="ECO:0007669"/>
    <property type="project" value="UniProtKB-SubCell"/>
</dbReference>
<dbReference type="Proteomes" id="UP000694843">
    <property type="component" value="Unplaced"/>
</dbReference>
<dbReference type="InterPro" id="IPR008506">
    <property type="entry name" value="SND2/TMEM208"/>
</dbReference>
<dbReference type="GO" id="GO:0006624">
    <property type="term" value="P:vacuolar protein processing"/>
    <property type="evidence" value="ECO:0007669"/>
    <property type="project" value="TreeGrafter"/>
</dbReference>
<dbReference type="PANTHER" id="PTHR13505:SF7">
    <property type="entry name" value="TRANSMEMBRANE PROTEIN 208"/>
    <property type="match status" value="1"/>
</dbReference>
<reference evidence="10" key="1">
    <citation type="submission" date="2025-08" db="UniProtKB">
        <authorList>
            <consortium name="RefSeq"/>
        </authorList>
    </citation>
    <scope>IDENTIFICATION</scope>
    <source>
        <tissue evidence="10">Whole organism</tissue>
    </source>
</reference>
<dbReference type="AlphaFoldDB" id="A0A979FX17"/>
<name>A0A979FX17_HYAAZ</name>
<dbReference type="Pfam" id="PF05620">
    <property type="entry name" value="TMEM208_SND2"/>
    <property type="match status" value="1"/>
</dbReference>
<evidence type="ECO:0000256" key="6">
    <source>
        <dbReference type="ARBA" id="ARBA00022989"/>
    </source>
</evidence>
<feature type="transmembrane region" description="Helical" evidence="8">
    <location>
        <begin position="21"/>
        <end position="40"/>
    </location>
</feature>
<comment type="similarity">
    <text evidence="2">Belongs to the TMEM208 family.</text>
</comment>
<sequence>MKERARGQKQVLEENVSTLSFYRVMTAAVALAYGFSYWMLFNNIALTDYVMVVLCGTLLLLSNFFLSSMAQVKRSPTGEVLDPGCDLNIPGGIAEHVKDAIILTSTTTILACIPGPRMPAPLRAGLLLWTSVIAPWIFSGSENDGGDAQALDERALKKQKKLERRQRRGY</sequence>
<evidence type="ECO:0000256" key="7">
    <source>
        <dbReference type="ARBA" id="ARBA00023136"/>
    </source>
</evidence>
<dbReference type="GeneID" id="108674510"/>
<keyword evidence="4 8" id="KW-0812">Transmembrane</keyword>
<keyword evidence="5" id="KW-0256">Endoplasmic reticulum</keyword>
<protein>
    <recommendedName>
        <fullName evidence="3">Transmembrane protein 208</fullName>
    </recommendedName>
</protein>
<dbReference type="OrthoDB" id="10012212at2759"/>
<keyword evidence="6 8" id="KW-1133">Transmembrane helix</keyword>
<feature type="transmembrane region" description="Helical" evidence="8">
    <location>
        <begin position="46"/>
        <end position="66"/>
    </location>
</feature>
<organism evidence="9 10">
    <name type="scientific">Hyalella azteca</name>
    <name type="common">Amphipod</name>
    <dbReference type="NCBI Taxonomy" id="294128"/>
    <lineage>
        <taxon>Eukaryota</taxon>
        <taxon>Metazoa</taxon>
        <taxon>Ecdysozoa</taxon>
        <taxon>Arthropoda</taxon>
        <taxon>Crustacea</taxon>
        <taxon>Multicrustacea</taxon>
        <taxon>Malacostraca</taxon>
        <taxon>Eumalacostraca</taxon>
        <taxon>Peracarida</taxon>
        <taxon>Amphipoda</taxon>
        <taxon>Senticaudata</taxon>
        <taxon>Talitrida</taxon>
        <taxon>Talitroidea</taxon>
        <taxon>Hyalellidae</taxon>
        <taxon>Hyalella</taxon>
    </lineage>
</organism>
<dbReference type="GO" id="GO:0005773">
    <property type="term" value="C:vacuole"/>
    <property type="evidence" value="ECO:0007669"/>
    <property type="project" value="GOC"/>
</dbReference>
<evidence type="ECO:0000256" key="1">
    <source>
        <dbReference type="ARBA" id="ARBA00004477"/>
    </source>
</evidence>
<dbReference type="KEGG" id="hazt:108674510"/>
<evidence type="ECO:0000256" key="2">
    <source>
        <dbReference type="ARBA" id="ARBA00009950"/>
    </source>
</evidence>
<dbReference type="RefSeq" id="XP_047740564.1">
    <property type="nucleotide sequence ID" value="XM_047884608.1"/>
</dbReference>